<dbReference type="PROSITE" id="PS00463">
    <property type="entry name" value="ZN2_CY6_FUNGAL_1"/>
    <property type="match status" value="1"/>
</dbReference>
<name>A0ABR1KHG6_9PEZI</name>
<feature type="region of interest" description="Disordered" evidence="2">
    <location>
        <begin position="59"/>
        <end position="102"/>
    </location>
</feature>
<dbReference type="PROSITE" id="PS50048">
    <property type="entry name" value="ZN2_CY6_FUNGAL_2"/>
    <property type="match status" value="1"/>
</dbReference>
<feature type="compositionally biased region" description="Low complexity" evidence="2">
    <location>
        <begin position="67"/>
        <end position="83"/>
    </location>
</feature>
<dbReference type="InterPro" id="IPR036864">
    <property type="entry name" value="Zn2-C6_fun-type_DNA-bd_sf"/>
</dbReference>
<dbReference type="Pfam" id="PF00172">
    <property type="entry name" value="Zn_clus"/>
    <property type="match status" value="1"/>
</dbReference>
<dbReference type="SUPFAM" id="SSF57701">
    <property type="entry name" value="Zn2/Cys6 DNA-binding domain"/>
    <property type="match status" value="1"/>
</dbReference>
<keyword evidence="1" id="KW-0539">Nucleus</keyword>
<dbReference type="Gene3D" id="4.10.240.10">
    <property type="entry name" value="Zn(2)-C6 fungal-type DNA-binding domain"/>
    <property type="match status" value="1"/>
</dbReference>
<evidence type="ECO:0000256" key="2">
    <source>
        <dbReference type="SAM" id="MobiDB-lite"/>
    </source>
</evidence>
<evidence type="ECO:0000259" key="3">
    <source>
        <dbReference type="PROSITE" id="PS50048"/>
    </source>
</evidence>
<dbReference type="InterPro" id="IPR021858">
    <property type="entry name" value="Fun_TF"/>
</dbReference>
<dbReference type="InterPro" id="IPR053175">
    <property type="entry name" value="DHMBA_Reg_Transcription_Factor"/>
</dbReference>
<evidence type="ECO:0000313" key="4">
    <source>
        <dbReference type="EMBL" id="KAK7512950.1"/>
    </source>
</evidence>
<evidence type="ECO:0000313" key="5">
    <source>
        <dbReference type="Proteomes" id="UP001363622"/>
    </source>
</evidence>
<organism evidence="4 5">
    <name type="scientific">Phyllosticta citriasiana</name>
    <dbReference type="NCBI Taxonomy" id="595635"/>
    <lineage>
        <taxon>Eukaryota</taxon>
        <taxon>Fungi</taxon>
        <taxon>Dikarya</taxon>
        <taxon>Ascomycota</taxon>
        <taxon>Pezizomycotina</taxon>
        <taxon>Dothideomycetes</taxon>
        <taxon>Dothideomycetes incertae sedis</taxon>
        <taxon>Botryosphaeriales</taxon>
        <taxon>Phyllostictaceae</taxon>
        <taxon>Phyllosticta</taxon>
    </lineage>
</organism>
<dbReference type="PANTHER" id="PTHR38791:SF13">
    <property type="entry name" value="ZN(2)-C6 FUNGAL-TYPE DOMAIN-CONTAINING PROTEIN"/>
    <property type="match status" value="1"/>
</dbReference>
<protein>
    <recommendedName>
        <fullName evidence="3">Zn(2)-C6 fungal-type domain-containing protein</fullName>
    </recommendedName>
</protein>
<dbReference type="PANTHER" id="PTHR38791">
    <property type="entry name" value="ZN(II)2CYS6 TRANSCRIPTION FACTOR (EUROFUNG)-RELATED-RELATED"/>
    <property type="match status" value="1"/>
</dbReference>
<feature type="domain" description="Zn(2)-C6 fungal-type" evidence="3">
    <location>
        <begin position="10"/>
        <end position="38"/>
    </location>
</feature>
<dbReference type="InterPro" id="IPR001138">
    <property type="entry name" value="Zn2Cys6_DnaBD"/>
</dbReference>
<accession>A0ABR1KHG6</accession>
<dbReference type="EMBL" id="JBBPHU010000010">
    <property type="protein sequence ID" value="KAK7512950.1"/>
    <property type="molecule type" value="Genomic_DNA"/>
</dbReference>
<gene>
    <name evidence="4" type="ORF">IWZ03DRAFT_384473</name>
</gene>
<dbReference type="CDD" id="cd00067">
    <property type="entry name" value="GAL4"/>
    <property type="match status" value="1"/>
</dbReference>
<proteinExistence type="predicted"/>
<dbReference type="SMART" id="SM00066">
    <property type="entry name" value="GAL4"/>
    <property type="match status" value="1"/>
</dbReference>
<dbReference type="Pfam" id="PF11951">
    <property type="entry name" value="Fungal_trans_2"/>
    <property type="match status" value="1"/>
</dbReference>
<dbReference type="Proteomes" id="UP001363622">
    <property type="component" value="Unassembled WGS sequence"/>
</dbReference>
<reference evidence="4 5" key="1">
    <citation type="submission" date="2024-04" db="EMBL/GenBank/DDBJ databases">
        <title>Phyllosticta paracitricarpa is synonymous to the EU quarantine fungus P. citricarpa based on phylogenomic analyses.</title>
        <authorList>
            <consortium name="Lawrence Berkeley National Laboratory"/>
            <person name="Van Ingen-Buijs V.A."/>
            <person name="Van Westerhoven A.C."/>
            <person name="Haridas S."/>
            <person name="Skiadas P."/>
            <person name="Martin F."/>
            <person name="Groenewald J.Z."/>
            <person name="Crous P.W."/>
            <person name="Seidl M.F."/>
        </authorList>
    </citation>
    <scope>NUCLEOTIDE SEQUENCE [LARGE SCALE GENOMIC DNA]</scope>
    <source>
        <strain evidence="4 5">CBS 123371</strain>
    </source>
</reference>
<keyword evidence="5" id="KW-1185">Reference proteome</keyword>
<sequence length="601" mass="65805">MVYTGKPSRGCQTCKSRRIRCDEGRPTCQNCQKSGRSCPGFPDEFDLMFRNENAAVVRRVRRQASKTRSSTTTTDSRPSSDSPQDGDDEKLILPPAQGSSVARTDSFDVADYLSAQNAARPQRLTFASGIKMSIETQATSFFFQNFVIPPQKSTTVDTFLNCLVPYYNSTNVSSALHLATNAVSLSAFSKDPSRGQTAQEAGRAYGKALRKVGEALQDPASAATDETILSILLFALYESITSTNDSITAWKNHVSGAVTLTKLRGADGFSTMQSRKIFHAVRAMMLSCAIQKCTPIEDFSSSNDWHVKDEIPPNRLTHMSMGVANVRAQLKQVLDMPDGVQKVTEARKLLEAATEVDTSLQSWLQWLPGVWQPRTVAMVHDLGPDVQQATRWIGPVHVYPDIYAAHVLNDYRVCRITTQSVILAACSAISPNFSDDETAALARRARYITQQLVDDVCAGVPFHLEYDLQQQGCAFAQDREAATALGGYLLVWHLFVCANVETIPLLQRTWLQGRLGFVGRAGITQAQVLSVVRRREDANKFDSPGPAGPIPGPLTVSTATEALSGMSLDASTQTLQYGQFTPRAAARVGCDTRSPTKIQSW</sequence>
<evidence type="ECO:0000256" key="1">
    <source>
        <dbReference type="ARBA" id="ARBA00023242"/>
    </source>
</evidence>
<comment type="caution">
    <text evidence="4">The sequence shown here is derived from an EMBL/GenBank/DDBJ whole genome shotgun (WGS) entry which is preliminary data.</text>
</comment>